<dbReference type="AlphaFoldDB" id="A0AAD9PWX9"/>
<accession>A0AAD9PWX9</accession>
<organism evidence="2 3">
    <name type="scientific">Acropora cervicornis</name>
    <name type="common">Staghorn coral</name>
    <dbReference type="NCBI Taxonomy" id="6130"/>
    <lineage>
        <taxon>Eukaryota</taxon>
        <taxon>Metazoa</taxon>
        <taxon>Cnidaria</taxon>
        <taxon>Anthozoa</taxon>
        <taxon>Hexacorallia</taxon>
        <taxon>Scleractinia</taxon>
        <taxon>Astrocoeniina</taxon>
        <taxon>Acroporidae</taxon>
        <taxon>Acropora</taxon>
    </lineage>
</organism>
<feature type="region of interest" description="Disordered" evidence="1">
    <location>
        <begin position="113"/>
        <end position="132"/>
    </location>
</feature>
<reference evidence="2" key="1">
    <citation type="journal article" date="2023" name="G3 (Bethesda)">
        <title>Whole genome assembly and annotation of the endangered Caribbean coral Acropora cervicornis.</title>
        <authorList>
            <person name="Selwyn J.D."/>
            <person name="Vollmer S.V."/>
        </authorList>
    </citation>
    <scope>NUCLEOTIDE SEQUENCE</scope>
    <source>
        <strain evidence="2">K2</strain>
    </source>
</reference>
<sequence>MLRSLDLITTTVPWYSQAQPKPMYENDRVVAHWDVPLLADTTHVKANRIDVRIIDKERKEVKLLEMSCLWVENTERKKLWRRPASTDHSVGNCSKDTLTTKLQNNGMNGAGAFSEDASSGECPVGEQRRPGHHPATARMIWNKDVDKVVMDCYLKSKSVNENGVPIRGYRQRMSRYKLNVLFKQDQKRFYQELNSTAMNLRMLSQMQTKVGSFGVTSGVETVHTFSTDIGIEFGIKNCGLLVLKRGKIVKMEGVVLPDGQVMREIEDRGYRYLGILETDHLREKEMKDLFSKEHKHRLKLVLERIKSWLLKHTGSCNSKEEVEEATKALKATADGNCLFNSASILLVDDLKLFGKDCNQTDSLARTVHFV</sequence>
<keyword evidence="3" id="KW-1185">Reference proteome</keyword>
<dbReference type="EMBL" id="JARQWQ010000109">
    <property type="protein sequence ID" value="KAK2550587.1"/>
    <property type="molecule type" value="Genomic_DNA"/>
</dbReference>
<dbReference type="PANTHER" id="PTHR35450">
    <property type="entry name" value="REVERSE TRANSCRIPTASE DOMAIN-CONTAINING PROTEIN"/>
    <property type="match status" value="1"/>
</dbReference>
<reference evidence="2" key="2">
    <citation type="journal article" date="2023" name="Science">
        <title>Genomic signatures of disease resistance in endangered staghorn corals.</title>
        <authorList>
            <person name="Vollmer S.V."/>
            <person name="Selwyn J.D."/>
            <person name="Despard B.A."/>
            <person name="Roesel C.L."/>
        </authorList>
    </citation>
    <scope>NUCLEOTIDE SEQUENCE</scope>
    <source>
        <strain evidence="2">K2</strain>
    </source>
</reference>
<evidence type="ECO:0000313" key="3">
    <source>
        <dbReference type="Proteomes" id="UP001249851"/>
    </source>
</evidence>
<dbReference type="PANTHER" id="PTHR35450:SF2">
    <property type="entry name" value="REVERSE TRANSCRIPTASE DOMAIN-CONTAINING PROTEIN"/>
    <property type="match status" value="1"/>
</dbReference>
<protein>
    <submittedName>
        <fullName evidence="2">Uncharacterized protein</fullName>
    </submittedName>
</protein>
<name>A0AAD9PWX9_ACRCE</name>
<proteinExistence type="predicted"/>
<gene>
    <name evidence="2" type="ORF">P5673_028796</name>
</gene>
<dbReference type="Proteomes" id="UP001249851">
    <property type="component" value="Unassembled WGS sequence"/>
</dbReference>
<evidence type="ECO:0000256" key="1">
    <source>
        <dbReference type="SAM" id="MobiDB-lite"/>
    </source>
</evidence>
<comment type="caution">
    <text evidence="2">The sequence shown here is derived from an EMBL/GenBank/DDBJ whole genome shotgun (WGS) entry which is preliminary data.</text>
</comment>
<evidence type="ECO:0000313" key="2">
    <source>
        <dbReference type="EMBL" id="KAK2550587.1"/>
    </source>
</evidence>